<sequence length="270" mass="29487">MENPVNGEVVAALCAFVRGGAGPSHSSLTSAFLAAGLADLTPYVPGSVQNLNKVERITEAGRAVWRQPSGGRRLVEELLSVYRVNGIFADSNLDMEKSALRSALRHQGWSLDEEGRLEPLGEIHLEVGDRQALNDQLNRLRRNTEDAALLLGTAKELLESVGKFVLEEGNRLPDRRMDFPEVMALSMEQLGVMPGQVDVSTEGGKQIRKVYQAIRTVVEAVNELRNDHGTGHGRTLPSGVSVEAARFMIRQATIVAEMLLATHDRQMGRG</sequence>
<protein>
    <submittedName>
        <fullName evidence="2">Abortive infection C-terminus</fullName>
    </submittedName>
</protein>
<dbReference type="STRING" id="587636.SAMN05216199_3830"/>
<keyword evidence="3" id="KW-1185">Reference proteome</keyword>
<accession>A0A1H9XIL2</accession>
<dbReference type="EMBL" id="FOHB01000008">
    <property type="protein sequence ID" value="SES45667.1"/>
    <property type="molecule type" value="Genomic_DNA"/>
</dbReference>
<dbReference type="Proteomes" id="UP000199019">
    <property type="component" value="Unassembled WGS sequence"/>
</dbReference>
<reference evidence="3" key="1">
    <citation type="submission" date="2016-10" db="EMBL/GenBank/DDBJ databases">
        <authorList>
            <person name="Varghese N."/>
            <person name="Submissions S."/>
        </authorList>
    </citation>
    <scope>NUCLEOTIDE SEQUENCE [LARGE SCALE GENOMIC DNA]</scope>
    <source>
        <strain evidence="3">CGMCC 1.6963</strain>
    </source>
</reference>
<dbReference type="AlphaFoldDB" id="A0A1H9XIL2"/>
<proteinExistence type="predicted"/>
<name>A0A1H9XIL2_9MICO</name>
<organism evidence="2 3">
    <name type="scientific">Pedococcus cremeus</name>
    <dbReference type="NCBI Taxonomy" id="587636"/>
    <lineage>
        <taxon>Bacteria</taxon>
        <taxon>Bacillati</taxon>
        <taxon>Actinomycetota</taxon>
        <taxon>Actinomycetes</taxon>
        <taxon>Micrococcales</taxon>
        <taxon>Intrasporangiaceae</taxon>
        <taxon>Pedococcus</taxon>
    </lineage>
</organism>
<evidence type="ECO:0000313" key="2">
    <source>
        <dbReference type="EMBL" id="SES45667.1"/>
    </source>
</evidence>
<dbReference type="InterPro" id="IPR026001">
    <property type="entry name" value="Abi-like_C"/>
</dbReference>
<gene>
    <name evidence="2" type="ORF">SAMN05216199_3830</name>
</gene>
<feature type="domain" description="Abortive infection protein-like C-terminal" evidence="1">
    <location>
        <begin position="183"/>
        <end position="260"/>
    </location>
</feature>
<dbReference type="RefSeq" id="WP_091761720.1">
    <property type="nucleotide sequence ID" value="NZ_FOHB01000008.1"/>
</dbReference>
<dbReference type="OrthoDB" id="4854325at2"/>
<dbReference type="Pfam" id="PF14355">
    <property type="entry name" value="Abi_C"/>
    <property type="match status" value="1"/>
</dbReference>
<evidence type="ECO:0000259" key="1">
    <source>
        <dbReference type="Pfam" id="PF14355"/>
    </source>
</evidence>
<evidence type="ECO:0000313" key="3">
    <source>
        <dbReference type="Proteomes" id="UP000199019"/>
    </source>
</evidence>